<comment type="caution">
    <text evidence="2">The sequence shown here is derived from an EMBL/GenBank/DDBJ whole genome shotgun (WGS) entry which is preliminary data.</text>
</comment>
<accession>A0ABU5S2T8</accession>
<keyword evidence="1" id="KW-0472">Membrane</keyword>
<dbReference type="Proteomes" id="UP001303899">
    <property type="component" value="Unassembled WGS sequence"/>
</dbReference>
<evidence type="ECO:0000313" key="2">
    <source>
        <dbReference type="EMBL" id="MEA5402790.1"/>
    </source>
</evidence>
<keyword evidence="1" id="KW-0812">Transmembrane</keyword>
<reference evidence="2 3" key="1">
    <citation type="submission" date="2023-12" db="EMBL/GenBank/DDBJ databases">
        <title>Novel species of the genus Arcicella isolated from rivers.</title>
        <authorList>
            <person name="Lu H."/>
        </authorList>
    </citation>
    <scope>NUCLEOTIDE SEQUENCE [LARGE SCALE GENOMIC DNA]</scope>
    <source>
        <strain evidence="2 3">DC2W</strain>
    </source>
</reference>
<evidence type="ECO:0000256" key="1">
    <source>
        <dbReference type="SAM" id="Phobius"/>
    </source>
</evidence>
<organism evidence="2 3">
    <name type="scientific">Arcicella gelida</name>
    <dbReference type="NCBI Taxonomy" id="2984195"/>
    <lineage>
        <taxon>Bacteria</taxon>
        <taxon>Pseudomonadati</taxon>
        <taxon>Bacteroidota</taxon>
        <taxon>Cytophagia</taxon>
        <taxon>Cytophagales</taxon>
        <taxon>Flectobacillaceae</taxon>
        <taxon>Arcicella</taxon>
    </lineage>
</organism>
<feature type="transmembrane region" description="Helical" evidence="1">
    <location>
        <begin position="21"/>
        <end position="44"/>
    </location>
</feature>
<evidence type="ECO:0000313" key="3">
    <source>
        <dbReference type="Proteomes" id="UP001303899"/>
    </source>
</evidence>
<evidence type="ECO:0008006" key="4">
    <source>
        <dbReference type="Google" id="ProtNLM"/>
    </source>
</evidence>
<dbReference type="RefSeq" id="WP_323327684.1">
    <property type="nucleotide sequence ID" value="NZ_JAYGIL010000007.1"/>
</dbReference>
<protein>
    <recommendedName>
        <fullName evidence="4">Conjugative transposon protein TraK</fullName>
    </recommendedName>
</protein>
<dbReference type="EMBL" id="JAYGIL010000007">
    <property type="protein sequence ID" value="MEA5402790.1"/>
    <property type="molecule type" value="Genomic_DNA"/>
</dbReference>
<name>A0ABU5S2T8_9BACT</name>
<sequence>MSKEKSFEIKYLRDIDSINHTGKYLVFGVLSFALILIITSMVLYKDAVTSQKPKPYIMDKNGEIRKVYDVYNDGFELVAKKAMVAKAHELFFRLEPDEQQIHSNIQKSFYYADFIPLYEFYNSQNYYNNIVQRNAIQYIKVDSIVFRGSMGRFYGKVLLRGQGGVTKESFLITEFSMEERDRTDNNLYGFFLNKMKVIGNKEINSRGTKDVVINPANP</sequence>
<keyword evidence="3" id="KW-1185">Reference proteome</keyword>
<gene>
    <name evidence="2" type="ORF">VB776_07685</name>
</gene>
<proteinExistence type="predicted"/>
<keyword evidence="1" id="KW-1133">Transmembrane helix</keyword>